<proteinExistence type="predicted"/>
<organism evidence="1 2">
    <name type="scientific">Veillonella rodentium</name>
    <dbReference type="NCBI Taxonomy" id="248315"/>
    <lineage>
        <taxon>Bacteria</taxon>
        <taxon>Bacillati</taxon>
        <taxon>Bacillota</taxon>
        <taxon>Negativicutes</taxon>
        <taxon>Veillonellales</taxon>
        <taxon>Veillonellaceae</taxon>
        <taxon>Veillonella</taxon>
    </lineage>
</organism>
<evidence type="ECO:0000313" key="2">
    <source>
        <dbReference type="Proteomes" id="UP000214973"/>
    </source>
</evidence>
<name>A0A239ZL55_9FIRM</name>
<dbReference type="AlphaFoldDB" id="A0A239ZL55"/>
<dbReference type="Proteomes" id="UP000214973">
    <property type="component" value="Chromosome 1"/>
</dbReference>
<keyword evidence="2" id="KW-1185">Reference proteome</keyword>
<reference evidence="1 2" key="1">
    <citation type="submission" date="2017-06" db="EMBL/GenBank/DDBJ databases">
        <authorList>
            <consortium name="Pathogen Informatics"/>
        </authorList>
    </citation>
    <scope>NUCLEOTIDE SEQUENCE [LARGE SCALE GENOMIC DNA]</scope>
    <source>
        <strain evidence="1 2">NCTC12018</strain>
    </source>
</reference>
<evidence type="ECO:0000313" key="1">
    <source>
        <dbReference type="EMBL" id="SNV72091.1"/>
    </source>
</evidence>
<gene>
    <name evidence="1" type="ORF">SAMEA44547418_01496</name>
</gene>
<accession>A0A239ZL55</accession>
<dbReference type="EMBL" id="LT906470">
    <property type="protein sequence ID" value="SNV72091.1"/>
    <property type="molecule type" value="Genomic_DNA"/>
</dbReference>
<dbReference type="KEGG" id="vrm:44547418_01496"/>
<sequence length="33" mass="3821">MDNFTPEMFDKDELDATINAYKQDIEALAINED</sequence>
<protein>
    <submittedName>
        <fullName evidence="1">Uncharacterized protein</fullName>
    </submittedName>
</protein>